<reference evidence="1" key="1">
    <citation type="submission" date="2016-04" db="EMBL/GenBank/DDBJ databases">
        <authorList>
            <person name="Evans L.H."/>
            <person name="Alamgir A."/>
            <person name="Owens N."/>
            <person name="Weber N.D."/>
            <person name="Virtaneva K."/>
            <person name="Barbian K."/>
            <person name="Babar A."/>
            <person name="Rosenke K."/>
        </authorList>
    </citation>
    <scope>NUCLEOTIDE SEQUENCE</scope>
    <source>
        <strain evidence="1">86</strain>
    </source>
</reference>
<organism evidence="1">
    <name type="scientific">uncultured Alphaproteobacteria bacterium</name>
    <dbReference type="NCBI Taxonomy" id="91750"/>
    <lineage>
        <taxon>Bacteria</taxon>
        <taxon>Pseudomonadati</taxon>
        <taxon>Pseudomonadota</taxon>
        <taxon>Alphaproteobacteria</taxon>
        <taxon>environmental samples</taxon>
    </lineage>
</organism>
<name>A0A212JZW3_9PROT</name>
<accession>A0A212JZW3</accession>
<gene>
    <name evidence="1" type="ORF">KL86APRO_11915</name>
</gene>
<dbReference type="EMBL" id="FLUO01000001">
    <property type="protein sequence ID" value="SBW04918.1"/>
    <property type="molecule type" value="Genomic_DNA"/>
</dbReference>
<protein>
    <submittedName>
        <fullName evidence="1">Uncharacterized protein</fullName>
    </submittedName>
</protein>
<proteinExistence type="predicted"/>
<sequence length="296" mass="33352">MRLFFPNLTRPKKAAKYLSGIFPRIPLSNAQQAVAMACGYRDWHEFETCHATSEPSVLDEDLTDSAFHERAGALSRSLAASLNMHDGDVQAALPGMRLTGNRAFSHDDHEAIRIACWRSGPIPWRAGRHAGAIFHIKSTGFPKDAPHWWRQSAAGVRFINHAIANGACATFEAVVPRTRLRDFVPRLLWLPYGWMDMEDSSRVLFSRDYLPLWRIIGGKVERIKPTTEVHAYRNRQWFRESGQPWSHGSAKEAAEHMLAGYGITSLPRLADVLPILIHDEHIDIRGAAKVLDGMQE</sequence>
<evidence type="ECO:0000313" key="1">
    <source>
        <dbReference type="EMBL" id="SBW04918.1"/>
    </source>
</evidence>
<dbReference type="AlphaFoldDB" id="A0A212JZW3"/>